<proteinExistence type="predicted"/>
<dbReference type="Pfam" id="PF04892">
    <property type="entry name" value="VanZ"/>
    <property type="match status" value="1"/>
</dbReference>
<sequence length="202" mass="23772">MLFLGGLYNNIILPWGTKYNHLPLIKLTVESLDKTILYCFIFIGLRLLYLGLKKRRIQFKYELKLFIFVFYLCLLLSLTVLRHIYYPWQMHLYVNRSLTQINLTPFVETFKLRNAPAQLDYWYNFYGNILWFVPFGWLRGSLTDRKGTWLLTIIEGALFSFGIETAQFILGTGMADIDDLIFNTLGAIIGVTLYKGYRILKH</sequence>
<dbReference type="InterPro" id="IPR053150">
    <property type="entry name" value="Teicoplanin_resist-assoc"/>
</dbReference>
<evidence type="ECO:0000313" key="4">
    <source>
        <dbReference type="EMBL" id="WGI18471.1"/>
    </source>
</evidence>
<accession>A0A2H1P087</accession>
<evidence type="ECO:0000256" key="1">
    <source>
        <dbReference type="SAM" id="Phobius"/>
    </source>
</evidence>
<reference evidence="4" key="2">
    <citation type="submission" date="2023-04" db="EMBL/GenBank/DDBJ databases">
        <title>Novel strain of Lactilactobacillus sakei and use thereof.</title>
        <authorList>
            <person name="Kim S.Y."/>
        </authorList>
    </citation>
    <scope>NUCLEOTIDE SEQUENCE</scope>
    <source>
        <strain evidence="4">HUP1</strain>
    </source>
</reference>
<dbReference type="EMBL" id="CP122959">
    <property type="protein sequence ID" value="WGI18471.1"/>
    <property type="molecule type" value="Genomic_DNA"/>
</dbReference>
<keyword evidence="1" id="KW-1133">Transmembrane helix</keyword>
<feature type="transmembrane region" description="Helical" evidence="1">
    <location>
        <begin position="180"/>
        <end position="197"/>
    </location>
</feature>
<evidence type="ECO:0000259" key="2">
    <source>
        <dbReference type="Pfam" id="PF04892"/>
    </source>
</evidence>
<keyword evidence="1" id="KW-0812">Transmembrane</keyword>
<dbReference type="RefSeq" id="WP_011374903.1">
    <property type="nucleotide sequence ID" value="NZ_BJLN01000010.1"/>
</dbReference>
<protein>
    <submittedName>
        <fullName evidence="4">VanZ family protein</fullName>
    </submittedName>
    <submittedName>
        <fullName evidence="3">VanZ like family protein</fullName>
    </submittedName>
</protein>
<dbReference type="PANTHER" id="PTHR36834:SF2">
    <property type="entry name" value="MEMBRANE PROTEIN"/>
    <property type="match status" value="1"/>
</dbReference>
<dbReference type="EMBL" id="OKRC01000002">
    <property type="protein sequence ID" value="SPE19697.1"/>
    <property type="molecule type" value="Genomic_DNA"/>
</dbReference>
<keyword evidence="1" id="KW-0472">Membrane</keyword>
<reference evidence="3 5" key="1">
    <citation type="submission" date="2018-02" db="EMBL/GenBank/DDBJ databases">
        <authorList>
            <person name="Rodrigo-Torres L."/>
            <person name="Arahal R. D."/>
            <person name="Lucena T."/>
        </authorList>
    </citation>
    <scope>NUCLEOTIDE SEQUENCE [LARGE SCALE GENOMIC DNA]</scope>
    <source>
        <strain evidence="3 5">CECT 9267</strain>
    </source>
</reference>
<gene>
    <name evidence="3" type="ORF">LAS9267_00667</name>
    <name evidence="4" type="ORF">QBD03_06840</name>
</gene>
<dbReference type="OMA" id="TIMFCIV"/>
<dbReference type="PANTHER" id="PTHR36834">
    <property type="entry name" value="MEMBRANE PROTEIN-RELATED"/>
    <property type="match status" value="1"/>
</dbReference>
<evidence type="ECO:0000313" key="3">
    <source>
        <dbReference type="EMBL" id="SPE19697.1"/>
    </source>
</evidence>
<dbReference type="Proteomes" id="UP000239650">
    <property type="component" value="Unassembled WGS sequence"/>
</dbReference>
<dbReference type="InterPro" id="IPR006976">
    <property type="entry name" value="VanZ-like"/>
</dbReference>
<dbReference type="AlphaFoldDB" id="A0A2H1P087"/>
<feature type="transmembrane region" description="Helical" evidence="1">
    <location>
        <begin position="150"/>
        <end position="174"/>
    </location>
</feature>
<name>A0A2H1P087_LATSK</name>
<feature type="transmembrane region" description="Helical" evidence="1">
    <location>
        <begin position="121"/>
        <end position="138"/>
    </location>
</feature>
<feature type="transmembrane region" description="Helical" evidence="1">
    <location>
        <begin position="35"/>
        <end position="52"/>
    </location>
</feature>
<feature type="domain" description="VanZ-like" evidence="2">
    <location>
        <begin position="68"/>
        <end position="195"/>
    </location>
</feature>
<feature type="transmembrane region" description="Helical" evidence="1">
    <location>
        <begin position="64"/>
        <end position="85"/>
    </location>
</feature>
<evidence type="ECO:0000313" key="5">
    <source>
        <dbReference type="Proteomes" id="UP000239650"/>
    </source>
</evidence>
<dbReference type="Proteomes" id="UP001179858">
    <property type="component" value="Chromosome"/>
</dbReference>
<organism evidence="3 5">
    <name type="scientific">Latilactobacillus sakei</name>
    <name type="common">Lactobacillus sakei</name>
    <dbReference type="NCBI Taxonomy" id="1599"/>
    <lineage>
        <taxon>Bacteria</taxon>
        <taxon>Bacillati</taxon>
        <taxon>Bacillota</taxon>
        <taxon>Bacilli</taxon>
        <taxon>Lactobacillales</taxon>
        <taxon>Lactobacillaceae</taxon>
        <taxon>Latilactobacillus</taxon>
    </lineage>
</organism>